<feature type="repeat" description="WD" evidence="7">
    <location>
        <begin position="315"/>
        <end position="356"/>
    </location>
</feature>
<comment type="function">
    <text evidence="6">Required for maturation of ribosomal RNAs and formation of the large ribosomal subunit.</text>
</comment>
<dbReference type="VEuPathDB" id="AmoebaDB:ACA1_037920"/>
<dbReference type="OrthoDB" id="10251381at2759"/>
<dbReference type="PROSITE" id="PS50082">
    <property type="entry name" value="WD_REPEATS_2"/>
    <property type="match status" value="5"/>
</dbReference>
<dbReference type="OMA" id="DHKYVEF"/>
<dbReference type="GO" id="GO:0000463">
    <property type="term" value="P:maturation of LSU-rRNA from tricistronic rRNA transcript (SSU-rRNA, 5.8S rRNA, LSU-rRNA)"/>
    <property type="evidence" value="ECO:0007669"/>
    <property type="project" value="UniProtKB-UniRule"/>
</dbReference>
<gene>
    <name evidence="9" type="ORF">ACA1_037920</name>
</gene>
<accession>L8GLD4</accession>
<dbReference type="CDD" id="cd00200">
    <property type="entry name" value="WD40"/>
    <property type="match status" value="1"/>
</dbReference>
<dbReference type="PANTHER" id="PTHR19855">
    <property type="entry name" value="WD40 REPEAT PROTEIN 12, 37"/>
    <property type="match status" value="1"/>
</dbReference>
<keyword evidence="3 7" id="KW-0853">WD repeat</keyword>
<evidence type="ECO:0000256" key="3">
    <source>
        <dbReference type="ARBA" id="ARBA00022574"/>
    </source>
</evidence>
<dbReference type="HAMAP" id="MF_03029">
    <property type="entry name" value="WDR12"/>
    <property type="match status" value="1"/>
</dbReference>
<dbReference type="InterPro" id="IPR015943">
    <property type="entry name" value="WD40/YVTN_repeat-like_dom_sf"/>
</dbReference>
<dbReference type="GO" id="GO:0005654">
    <property type="term" value="C:nucleoplasm"/>
    <property type="evidence" value="ECO:0007669"/>
    <property type="project" value="UniProtKB-SubCell"/>
</dbReference>
<dbReference type="InterPro" id="IPR012972">
    <property type="entry name" value="NLE"/>
</dbReference>
<evidence type="ECO:0000256" key="4">
    <source>
        <dbReference type="ARBA" id="ARBA00022737"/>
    </source>
</evidence>
<dbReference type="InterPro" id="IPR036322">
    <property type="entry name" value="WD40_repeat_dom_sf"/>
</dbReference>
<comment type="subcellular location">
    <subcellularLocation>
        <location evidence="6">Nucleus</location>
        <location evidence="6">Nucleolus</location>
    </subcellularLocation>
    <subcellularLocation>
        <location evidence="6">Nucleus</location>
        <location evidence="6">Nucleoplasm</location>
    </subcellularLocation>
</comment>
<evidence type="ECO:0000313" key="10">
    <source>
        <dbReference type="Proteomes" id="UP000011083"/>
    </source>
</evidence>
<feature type="domain" description="NLE" evidence="8">
    <location>
        <begin position="21"/>
        <end position="84"/>
    </location>
</feature>
<feature type="repeat" description="WD" evidence="7">
    <location>
        <begin position="275"/>
        <end position="315"/>
    </location>
</feature>
<dbReference type="SUPFAM" id="SSF50978">
    <property type="entry name" value="WD40 repeat-like"/>
    <property type="match status" value="1"/>
</dbReference>
<dbReference type="PANTHER" id="PTHR19855:SF11">
    <property type="entry name" value="RIBOSOME BIOGENESIS PROTEIN WDR12"/>
    <property type="match status" value="1"/>
</dbReference>
<dbReference type="GO" id="GO:0030687">
    <property type="term" value="C:preribosome, large subunit precursor"/>
    <property type="evidence" value="ECO:0007669"/>
    <property type="project" value="UniProtKB-UniRule"/>
</dbReference>
<evidence type="ECO:0000256" key="2">
    <source>
        <dbReference type="ARBA" id="ARBA00022552"/>
    </source>
</evidence>
<evidence type="ECO:0000256" key="7">
    <source>
        <dbReference type="PROSITE-ProRule" id="PRU00221"/>
    </source>
</evidence>
<dbReference type="InterPro" id="IPR019775">
    <property type="entry name" value="WD40_repeat_CS"/>
</dbReference>
<dbReference type="KEGG" id="acan:ACA1_037920"/>
<dbReference type="PROSITE" id="PS50294">
    <property type="entry name" value="WD_REPEATS_REGION"/>
    <property type="match status" value="3"/>
</dbReference>
<dbReference type="InterPro" id="IPR001680">
    <property type="entry name" value="WD40_rpt"/>
</dbReference>
<keyword evidence="2 6" id="KW-0698">rRNA processing</keyword>
<keyword evidence="1 6" id="KW-0690">Ribosome biogenesis</keyword>
<evidence type="ECO:0000313" key="9">
    <source>
        <dbReference type="EMBL" id="ELR13619.1"/>
    </source>
</evidence>
<dbReference type="Proteomes" id="UP000011083">
    <property type="component" value="Unassembled WGS sequence"/>
</dbReference>
<reference evidence="9 10" key="1">
    <citation type="journal article" date="2013" name="Genome Biol.">
        <title>Genome of Acanthamoeba castellanii highlights extensive lateral gene transfer and early evolution of tyrosine kinase signaling.</title>
        <authorList>
            <person name="Clarke M."/>
            <person name="Lohan A.J."/>
            <person name="Liu B."/>
            <person name="Lagkouvardos I."/>
            <person name="Roy S."/>
            <person name="Zafar N."/>
            <person name="Bertelli C."/>
            <person name="Schilde C."/>
            <person name="Kianianmomeni A."/>
            <person name="Burglin T.R."/>
            <person name="Frech C."/>
            <person name="Turcotte B."/>
            <person name="Kopec K.O."/>
            <person name="Synnott J.M."/>
            <person name="Choo C."/>
            <person name="Paponov I."/>
            <person name="Finkler A."/>
            <person name="Soon Heng Tan C."/>
            <person name="Hutchins A.P."/>
            <person name="Weinmeier T."/>
            <person name="Rattei T."/>
            <person name="Chu J.S."/>
            <person name="Gimenez G."/>
            <person name="Irimia M."/>
            <person name="Rigden D.J."/>
            <person name="Fitzpatrick D.A."/>
            <person name="Lorenzo-Morales J."/>
            <person name="Bateman A."/>
            <person name="Chiu C.H."/>
            <person name="Tang P."/>
            <person name="Hegemann P."/>
            <person name="Fromm H."/>
            <person name="Raoult D."/>
            <person name="Greub G."/>
            <person name="Miranda-Saavedra D."/>
            <person name="Chen N."/>
            <person name="Nash P."/>
            <person name="Ginger M.L."/>
            <person name="Horn M."/>
            <person name="Schaap P."/>
            <person name="Caler L."/>
            <person name="Loftus B."/>
        </authorList>
    </citation>
    <scope>NUCLEOTIDE SEQUENCE [LARGE SCALE GENOMIC DNA]</scope>
    <source>
        <strain evidence="9 10">Neff</strain>
    </source>
</reference>
<evidence type="ECO:0000259" key="8">
    <source>
        <dbReference type="Pfam" id="PF08154"/>
    </source>
</evidence>
<evidence type="ECO:0000256" key="1">
    <source>
        <dbReference type="ARBA" id="ARBA00022517"/>
    </source>
</evidence>
<dbReference type="Gene3D" id="2.130.10.10">
    <property type="entry name" value="YVTN repeat-like/Quinoprotein amine dehydrogenase"/>
    <property type="match status" value="1"/>
</dbReference>
<dbReference type="PROSITE" id="PS00678">
    <property type="entry name" value="WD_REPEATS_1"/>
    <property type="match status" value="1"/>
</dbReference>
<keyword evidence="4" id="KW-0677">Repeat</keyword>
<dbReference type="AlphaFoldDB" id="L8GLD4"/>
<feature type="repeat" description="WD" evidence="7">
    <location>
        <begin position="152"/>
        <end position="197"/>
    </location>
</feature>
<dbReference type="GO" id="GO:0005730">
    <property type="term" value="C:nucleolus"/>
    <property type="evidence" value="ECO:0007669"/>
    <property type="project" value="UniProtKB-SubCell"/>
</dbReference>
<dbReference type="STRING" id="1257118.L8GLD4"/>
<dbReference type="GO" id="GO:0000466">
    <property type="term" value="P:maturation of 5.8S rRNA from tricistronic rRNA transcript (SSU-rRNA, 5.8S rRNA, LSU-rRNA)"/>
    <property type="evidence" value="ECO:0007669"/>
    <property type="project" value="UniProtKB-UniRule"/>
</dbReference>
<dbReference type="PRINTS" id="PR00320">
    <property type="entry name" value="GPROTEINBRPT"/>
</dbReference>
<dbReference type="InterPro" id="IPR020472">
    <property type="entry name" value="WD40_PAC1"/>
</dbReference>
<dbReference type="GeneID" id="14914167"/>
<feature type="repeat" description="WD" evidence="7">
    <location>
        <begin position="359"/>
        <end position="400"/>
    </location>
</feature>
<sequence length="437" mass="48400">MEADPTLNESEALDFENEEQIEVRFTTKLTDPALQVEDTPFFVPLRLARHGLSEIINSLLDLDPPRLFDFLINNQFLRTSLLTYVQQRNVNREETLAIEYTEVMPEPEHKQDLPHDDWVACVAAGGNPYIVSGSFDQQARLWNAEGECVAVLSGHTGPVKGVAWMSKPTAESASFVTASQDFSLFHWKVDTTNKTNEAINKYVGHTGSVECVAVEPTFERFCSGSWDHSIKLWYPNSTPAEEEKSEVKDIEIKKSAKKKAKVTAEVAKKGSIRTLLGHTLCVSSVAWPTPYNIYSGSWDHSLRQWDVETGIATRVMAGDKVVSSISYSTSVGLLASGHNDKVVRIWDPRSSDAVVKDRLISHKLWVSSVAWHPTSSLLLTGSHDGTIKVWDARSRIPLHTLPGQHKGKVLCVAWDGDRIVSGGADNVINIHKALGSA</sequence>
<dbReference type="RefSeq" id="XP_004335632.1">
    <property type="nucleotide sequence ID" value="XM_004335584.1"/>
</dbReference>
<evidence type="ECO:0000256" key="6">
    <source>
        <dbReference type="HAMAP-Rule" id="MF_03029"/>
    </source>
</evidence>
<proteinExistence type="inferred from homology"/>
<evidence type="ECO:0000256" key="5">
    <source>
        <dbReference type="ARBA" id="ARBA00023242"/>
    </source>
</evidence>
<dbReference type="EMBL" id="KB008087">
    <property type="protein sequence ID" value="ELR13619.1"/>
    <property type="molecule type" value="Genomic_DNA"/>
</dbReference>
<feature type="repeat" description="WD" evidence="7">
    <location>
        <begin position="202"/>
        <end position="233"/>
    </location>
</feature>
<dbReference type="Pfam" id="PF00400">
    <property type="entry name" value="WD40"/>
    <property type="match status" value="7"/>
</dbReference>
<keyword evidence="5 6" id="KW-0539">Nucleus</keyword>
<name>L8GLD4_ACACF</name>
<organism evidence="9 10">
    <name type="scientific">Acanthamoeba castellanii (strain ATCC 30010 / Neff)</name>
    <dbReference type="NCBI Taxonomy" id="1257118"/>
    <lineage>
        <taxon>Eukaryota</taxon>
        <taxon>Amoebozoa</taxon>
        <taxon>Discosea</taxon>
        <taxon>Longamoebia</taxon>
        <taxon>Centramoebida</taxon>
        <taxon>Acanthamoebidae</taxon>
        <taxon>Acanthamoeba</taxon>
    </lineage>
</organism>
<dbReference type="SMART" id="SM00320">
    <property type="entry name" value="WD40"/>
    <property type="match status" value="7"/>
</dbReference>
<protein>
    <recommendedName>
        <fullName evidence="6">Ribosome biogenesis protein WDR12 homolog</fullName>
    </recommendedName>
</protein>
<dbReference type="Pfam" id="PF08154">
    <property type="entry name" value="NLE"/>
    <property type="match status" value="1"/>
</dbReference>
<keyword evidence="10" id="KW-1185">Reference proteome</keyword>
<dbReference type="GO" id="GO:0043021">
    <property type="term" value="F:ribonucleoprotein complex binding"/>
    <property type="evidence" value="ECO:0007669"/>
    <property type="project" value="UniProtKB-UniRule"/>
</dbReference>
<dbReference type="InterPro" id="IPR028599">
    <property type="entry name" value="WDR12/Ytm1"/>
</dbReference>
<comment type="similarity">
    <text evidence="6">Belongs to the WD repeat WDR12/YTM1 family.</text>
</comment>